<name>A0A9P7Z664_9HELO</name>
<accession>A0A9P7Z664</accession>
<gene>
    <name evidence="2" type="ORF">BJ878DRAFT_418349</name>
</gene>
<feature type="region of interest" description="Disordered" evidence="1">
    <location>
        <begin position="1"/>
        <end position="21"/>
    </location>
</feature>
<evidence type="ECO:0000313" key="3">
    <source>
        <dbReference type="Proteomes" id="UP000887226"/>
    </source>
</evidence>
<sequence>MNTPSEKPQAPSQNDTAQRSRPRLLAMEKFDGKDCLLHPQFEGLLCVKIDIDGDTISGEKERVWYAFNQLSESAAQRIYPWISYAQKVDSFTLEGLLELLKIAVSDPKRSSKALAKLNRRKQGTQPLNDFLNIFNRWILEAEGWRWRDRLKKGYLKAALSTKLLTALVGIREEDMDEAYCSQLRQVNDQPVEIRT</sequence>
<comment type="caution">
    <text evidence="2">The sequence shown here is derived from an EMBL/GenBank/DDBJ whole genome shotgun (WGS) entry which is preliminary data.</text>
</comment>
<organism evidence="2 3">
    <name type="scientific">Calycina marina</name>
    <dbReference type="NCBI Taxonomy" id="1763456"/>
    <lineage>
        <taxon>Eukaryota</taxon>
        <taxon>Fungi</taxon>
        <taxon>Dikarya</taxon>
        <taxon>Ascomycota</taxon>
        <taxon>Pezizomycotina</taxon>
        <taxon>Leotiomycetes</taxon>
        <taxon>Helotiales</taxon>
        <taxon>Pezizellaceae</taxon>
        <taxon>Calycina</taxon>
    </lineage>
</organism>
<feature type="compositionally biased region" description="Polar residues" evidence="1">
    <location>
        <begin position="1"/>
        <end position="19"/>
    </location>
</feature>
<dbReference type="Proteomes" id="UP000887226">
    <property type="component" value="Unassembled WGS sequence"/>
</dbReference>
<keyword evidence="3" id="KW-1185">Reference proteome</keyword>
<evidence type="ECO:0000313" key="2">
    <source>
        <dbReference type="EMBL" id="KAG9245837.1"/>
    </source>
</evidence>
<proteinExistence type="predicted"/>
<protein>
    <submittedName>
        <fullName evidence="2">Uncharacterized protein</fullName>
    </submittedName>
</protein>
<dbReference type="OrthoDB" id="3557951at2759"/>
<evidence type="ECO:0000256" key="1">
    <source>
        <dbReference type="SAM" id="MobiDB-lite"/>
    </source>
</evidence>
<reference evidence="2" key="1">
    <citation type="journal article" date="2021" name="IMA Fungus">
        <title>Genomic characterization of three marine fungi, including Emericellopsis atlantica sp. nov. with signatures of a generalist lifestyle and marine biomass degradation.</title>
        <authorList>
            <person name="Hagestad O.C."/>
            <person name="Hou L."/>
            <person name="Andersen J.H."/>
            <person name="Hansen E.H."/>
            <person name="Altermark B."/>
            <person name="Li C."/>
            <person name="Kuhnert E."/>
            <person name="Cox R.J."/>
            <person name="Crous P.W."/>
            <person name="Spatafora J.W."/>
            <person name="Lail K."/>
            <person name="Amirebrahimi M."/>
            <person name="Lipzen A."/>
            <person name="Pangilinan J."/>
            <person name="Andreopoulos W."/>
            <person name="Hayes R.D."/>
            <person name="Ng V."/>
            <person name="Grigoriev I.V."/>
            <person name="Jackson S.A."/>
            <person name="Sutton T.D.S."/>
            <person name="Dobson A.D.W."/>
            <person name="Rama T."/>
        </authorList>
    </citation>
    <scope>NUCLEOTIDE SEQUENCE</scope>
    <source>
        <strain evidence="2">TRa3180A</strain>
    </source>
</reference>
<dbReference type="EMBL" id="MU253829">
    <property type="protein sequence ID" value="KAG9245837.1"/>
    <property type="molecule type" value="Genomic_DNA"/>
</dbReference>
<dbReference type="AlphaFoldDB" id="A0A9P7Z664"/>